<reference evidence="2 3" key="1">
    <citation type="submission" date="2018-02" db="EMBL/GenBank/DDBJ databases">
        <title>Complete genome sequencing of Faecalibacterium prausnitzii strains isolated from the human gut.</title>
        <authorList>
            <person name="Fitzgerald B.C."/>
            <person name="Shkoporov A.N."/>
            <person name="Ross P.R."/>
            <person name="Hill C."/>
        </authorList>
    </citation>
    <scope>NUCLEOTIDE SEQUENCE [LARGE SCALE GENOMIC DNA]</scope>
    <source>
        <strain evidence="2 3">APC924/119</strain>
    </source>
</reference>
<evidence type="ECO:0000313" key="2">
    <source>
        <dbReference type="EMBL" id="RAW66442.1"/>
    </source>
</evidence>
<dbReference type="PANTHER" id="PTHR35191:SF1">
    <property type="entry name" value="PROPHAGE SIDE TAIL FIBER PROTEIN HOMOLOG STFQ-RELATED"/>
    <property type="match status" value="1"/>
</dbReference>
<evidence type="ECO:0000259" key="1">
    <source>
        <dbReference type="Pfam" id="PF12571"/>
    </source>
</evidence>
<dbReference type="InterPro" id="IPR022225">
    <property type="entry name" value="Phage_tail_fibre_N"/>
</dbReference>
<dbReference type="InterPro" id="IPR051934">
    <property type="entry name" value="Phage_Tail_Fiber_Structural"/>
</dbReference>
<dbReference type="PANTHER" id="PTHR35191">
    <property type="entry name" value="PROPHAGE SIDE TAIL FIBER PROTEIN HOMOLOG STFQ-RELATED"/>
    <property type="match status" value="1"/>
</dbReference>
<protein>
    <recommendedName>
        <fullName evidence="1">Phage tail fibre protein N-terminal domain-containing protein</fullName>
    </recommendedName>
</protein>
<gene>
    <name evidence="2" type="ORF">C4N21_03810</name>
</gene>
<accession>A0A329UVD0</accession>
<comment type="caution">
    <text evidence="2">The sequence shown here is derived from an EMBL/GenBank/DDBJ whole genome shotgun (WGS) entry which is preliminary data.</text>
</comment>
<dbReference type="Pfam" id="PF12571">
    <property type="entry name" value="Phage_tail_fib"/>
    <property type="match status" value="1"/>
</dbReference>
<organism evidence="2 3">
    <name type="scientific">Faecalibacterium prausnitzii</name>
    <dbReference type="NCBI Taxonomy" id="853"/>
    <lineage>
        <taxon>Bacteria</taxon>
        <taxon>Bacillati</taxon>
        <taxon>Bacillota</taxon>
        <taxon>Clostridia</taxon>
        <taxon>Eubacteriales</taxon>
        <taxon>Oscillospiraceae</taxon>
        <taxon>Faecalibacterium</taxon>
    </lineage>
</organism>
<dbReference type="RefSeq" id="WP_112121044.1">
    <property type="nucleotide sequence ID" value="NZ_PRLF01000003.1"/>
</dbReference>
<proteinExistence type="predicted"/>
<dbReference type="AlphaFoldDB" id="A0A329UVD0"/>
<name>A0A329UVD0_9FIRM</name>
<sequence>MPNETKNYGTVITTAGAALIAKCILNGGKVNIKTAAAGDGGGEYYEPTVAQTALRGKKWEGDVASAAVSTTNANMIDVKITIDDSVGGFTIREMGLFDDDGTLIAICNTPDTEKVSTDGGVSGKLTMIMHIVVADASVVSFTITPALDTVSRAEMESALAEHNTNGTSHSDIRALALNAVQQGDVYTKPEVNALVGGAVNEHNNSDTAHASIRVDLTGLDSRLKTLELKYGTNVTGSSFEVTFVTLTDVVVTGVWNEELGRIEF</sequence>
<dbReference type="Proteomes" id="UP000250550">
    <property type="component" value="Unassembled WGS sequence"/>
</dbReference>
<evidence type="ECO:0000313" key="3">
    <source>
        <dbReference type="Proteomes" id="UP000250550"/>
    </source>
</evidence>
<feature type="domain" description="Phage tail fibre protein N-terminal" evidence="1">
    <location>
        <begin position="6"/>
        <end position="147"/>
    </location>
</feature>
<dbReference type="EMBL" id="PRLF01000003">
    <property type="protein sequence ID" value="RAW66442.1"/>
    <property type="molecule type" value="Genomic_DNA"/>
</dbReference>